<feature type="compositionally biased region" description="Basic and acidic residues" evidence="1">
    <location>
        <begin position="258"/>
        <end position="274"/>
    </location>
</feature>
<feature type="domain" description="Calmodulin-binding" evidence="2">
    <location>
        <begin position="286"/>
        <end position="387"/>
    </location>
</feature>
<reference evidence="3 4" key="1">
    <citation type="submission" date="2019-07" db="EMBL/GenBank/DDBJ databases">
        <title>De Novo Assembly of kiwifruit Actinidia rufa.</title>
        <authorList>
            <person name="Sugita-Konishi S."/>
            <person name="Sato K."/>
            <person name="Mori E."/>
            <person name="Abe Y."/>
            <person name="Kisaki G."/>
            <person name="Hamano K."/>
            <person name="Suezawa K."/>
            <person name="Otani M."/>
            <person name="Fukuda T."/>
            <person name="Manabe T."/>
            <person name="Gomi K."/>
            <person name="Tabuchi M."/>
            <person name="Akimitsu K."/>
            <person name="Kataoka I."/>
        </authorList>
    </citation>
    <scope>NUCLEOTIDE SEQUENCE [LARGE SCALE GENOMIC DNA]</scope>
    <source>
        <strain evidence="4">cv. Fuchu</strain>
    </source>
</reference>
<dbReference type="InterPro" id="IPR012417">
    <property type="entry name" value="CaM-bd_dom_pln"/>
</dbReference>
<feature type="compositionally biased region" description="Polar residues" evidence="1">
    <location>
        <begin position="25"/>
        <end position="51"/>
    </location>
</feature>
<accession>A0A7J0FDG3</accession>
<feature type="compositionally biased region" description="Polar residues" evidence="1">
    <location>
        <begin position="1"/>
        <end position="16"/>
    </location>
</feature>
<evidence type="ECO:0000259" key="2">
    <source>
        <dbReference type="Pfam" id="PF07839"/>
    </source>
</evidence>
<dbReference type="Proteomes" id="UP000585474">
    <property type="component" value="Unassembled WGS sequence"/>
</dbReference>
<feature type="region of interest" description="Disordered" evidence="1">
    <location>
        <begin position="328"/>
        <end position="354"/>
    </location>
</feature>
<feature type="compositionally biased region" description="Basic and acidic residues" evidence="1">
    <location>
        <begin position="328"/>
        <end position="345"/>
    </location>
</feature>
<feature type="region of interest" description="Disordered" evidence="1">
    <location>
        <begin position="1"/>
        <end position="165"/>
    </location>
</feature>
<dbReference type="PANTHER" id="PTHR33349:SF20">
    <property type="entry name" value="CHROMO DOMAIN CEC-LIKE PROTEIN"/>
    <property type="match status" value="1"/>
</dbReference>
<dbReference type="EMBL" id="BJWL01000011">
    <property type="protein sequence ID" value="GFY96698.1"/>
    <property type="molecule type" value="Genomic_DNA"/>
</dbReference>
<sequence length="398" mass="44695">MFQLHQTRPSPVPSLSDQKRGPNYLRSTLSSAPYPSTHSSNKTKQTSTTHIQKPATLNRRRSFDKPPPNSRLNKTHTPTPTPTDQKINLQSSSSLLVPKRSSSLPKSFQKEEPVHKKNAGKSHSLYARPTGTTVKKMSTHVSKKQNNPSTIATASSTSSSPEDIAYLNECQLQEDLESSPAPITDQVRGWVDQESNNIKLPVDDIPILEEEKQEKKQHKDLIKSSTVSEEDQNQTRDVQMEEAEAEAKAELVPSPIEETNKVEINESHVEKESSAGKSAVEGYADGEKKKKKTKKRIMQLKSQETTSLWTRRRKNWLMKEVFATCPEEADHHQCTPELTKPEKGKGKVHHSQGKAYNEVIEETASKLIVEKRKNKVKALGAFETVISLQDQQHLAEET</sequence>
<feature type="compositionally biased region" description="Basic residues" evidence="1">
    <location>
        <begin position="289"/>
        <end position="298"/>
    </location>
</feature>
<feature type="compositionally biased region" description="Basic and acidic residues" evidence="1">
    <location>
        <begin position="210"/>
        <end position="222"/>
    </location>
</feature>
<dbReference type="OrthoDB" id="1939646at2759"/>
<comment type="caution">
    <text evidence="3">The sequence shown here is derived from an EMBL/GenBank/DDBJ whole genome shotgun (WGS) entry which is preliminary data.</text>
</comment>
<feature type="compositionally biased region" description="Low complexity" evidence="1">
    <location>
        <begin position="149"/>
        <end position="160"/>
    </location>
</feature>
<feature type="region of interest" description="Disordered" evidence="1">
    <location>
        <begin position="210"/>
        <end position="305"/>
    </location>
</feature>
<dbReference type="PANTHER" id="PTHR33349">
    <property type="entry name" value="EMB|CAB62594.1"/>
    <property type="match status" value="1"/>
</dbReference>
<feature type="compositionally biased region" description="Polar residues" evidence="1">
    <location>
        <begin position="70"/>
        <end position="90"/>
    </location>
</feature>
<proteinExistence type="predicted"/>
<feature type="compositionally biased region" description="Low complexity" evidence="1">
    <location>
        <begin position="91"/>
        <end position="107"/>
    </location>
</feature>
<protein>
    <submittedName>
        <fullName evidence="3">Plant calmodulin-binding protein-like protein</fullName>
    </submittedName>
</protein>
<gene>
    <name evidence="3" type="ORF">Acr_11g0010040</name>
</gene>
<name>A0A7J0FDG3_9ERIC</name>
<evidence type="ECO:0000313" key="4">
    <source>
        <dbReference type="Proteomes" id="UP000585474"/>
    </source>
</evidence>
<evidence type="ECO:0000256" key="1">
    <source>
        <dbReference type="SAM" id="MobiDB-lite"/>
    </source>
</evidence>
<dbReference type="AlphaFoldDB" id="A0A7J0FDG3"/>
<organism evidence="3 4">
    <name type="scientific">Actinidia rufa</name>
    <dbReference type="NCBI Taxonomy" id="165716"/>
    <lineage>
        <taxon>Eukaryota</taxon>
        <taxon>Viridiplantae</taxon>
        <taxon>Streptophyta</taxon>
        <taxon>Embryophyta</taxon>
        <taxon>Tracheophyta</taxon>
        <taxon>Spermatophyta</taxon>
        <taxon>Magnoliopsida</taxon>
        <taxon>eudicotyledons</taxon>
        <taxon>Gunneridae</taxon>
        <taxon>Pentapetalae</taxon>
        <taxon>asterids</taxon>
        <taxon>Ericales</taxon>
        <taxon>Actinidiaceae</taxon>
        <taxon>Actinidia</taxon>
    </lineage>
</organism>
<evidence type="ECO:0000313" key="3">
    <source>
        <dbReference type="EMBL" id="GFY96698.1"/>
    </source>
</evidence>
<dbReference type="GO" id="GO:0005516">
    <property type="term" value="F:calmodulin binding"/>
    <property type="evidence" value="ECO:0007669"/>
    <property type="project" value="InterPro"/>
</dbReference>
<dbReference type="Pfam" id="PF07839">
    <property type="entry name" value="CaM_binding"/>
    <property type="match status" value="1"/>
</dbReference>
<keyword evidence="4" id="KW-1185">Reference proteome</keyword>